<feature type="compositionally biased region" description="Gly residues" evidence="1">
    <location>
        <begin position="193"/>
        <end position="209"/>
    </location>
</feature>
<feature type="compositionally biased region" description="Acidic residues" evidence="1">
    <location>
        <begin position="17"/>
        <end position="33"/>
    </location>
</feature>
<feature type="compositionally biased region" description="Gly residues" evidence="1">
    <location>
        <begin position="238"/>
        <end position="257"/>
    </location>
</feature>
<feature type="compositionally biased region" description="Gly residues" evidence="1">
    <location>
        <begin position="580"/>
        <end position="592"/>
    </location>
</feature>
<keyword evidence="4" id="KW-1185">Reference proteome</keyword>
<evidence type="ECO:0000259" key="2">
    <source>
        <dbReference type="SMART" id="SM01373"/>
    </source>
</evidence>
<feature type="region of interest" description="Disordered" evidence="1">
    <location>
        <begin position="567"/>
        <end position="592"/>
    </location>
</feature>
<comment type="caution">
    <text evidence="3">The sequence shown here is derived from an EMBL/GenBank/DDBJ whole genome shotgun (WGS) entry which is preliminary data.</text>
</comment>
<dbReference type="Gene3D" id="1.10.10.1210">
    <property type="entry name" value="MAGE homology domain, winged helix WH2 motif"/>
    <property type="match status" value="1"/>
</dbReference>
<organism evidence="3 4">
    <name type="scientific">Astrephomene gubernaculifera</name>
    <dbReference type="NCBI Taxonomy" id="47775"/>
    <lineage>
        <taxon>Eukaryota</taxon>
        <taxon>Viridiplantae</taxon>
        <taxon>Chlorophyta</taxon>
        <taxon>core chlorophytes</taxon>
        <taxon>Chlorophyceae</taxon>
        <taxon>CS clade</taxon>
        <taxon>Chlamydomonadales</taxon>
        <taxon>Astrephomenaceae</taxon>
        <taxon>Astrephomene</taxon>
    </lineage>
</organism>
<sequence>MSQRPKRDRAQRQYYDENSENLDPYDELGEDDGDGRLGRSQPARGHTAGPSQGPAASNKRPRRAVQVKREPGREETDEDDDHQDAMDEENDDDFIGDSDDEDDGARHRGKSAARGAASRGRGGRGVNAGSSRRGRGRGRGGGAAAAAPAADEGSSDSEVIVISDSDDSAGAQAPNTQAPNSQVPNSQAARTSNGGGAGGRGRGGGSSGRGRGRGRGRGFGGGAASQPPEQDGDYENADGGGEEGAGMPGGSLGGGGDAAAAAAAEPVRRRRSYVPPPVPLTVNAEELASMRRLIKRYRDEWEAARERCDVWDSLSDADQEEMARVVVRYMLFAARARPRQPVARAKLTEAFKKAMANNKHYRKLGPVWLPWARYMAISKLGYDIAEVNRPKPGALDPAAAAAAAAAAGAAAGPSSAAAAGASSAAAAAAASAAVAEGSQYFLLRTALPTALRLEFVGSDTEGEGEGLLVVVLALILSNGGKMDEDMLRRLLVQLGWAPDCGEAHPRLGGLEEALKRWQEQRYVLADKRAADGSSVLTWGEAAHSEIGVQGVTRLMDTLYDGLERKTAASAADGDGEAGDGDAGAGAGPSSGR</sequence>
<reference evidence="3 4" key="1">
    <citation type="journal article" date="2021" name="Sci. Rep.">
        <title>Genome sequencing of the multicellular alga Astrephomene provides insights into convergent evolution of germ-soma differentiation.</title>
        <authorList>
            <person name="Yamashita S."/>
            <person name="Yamamoto K."/>
            <person name="Matsuzaki R."/>
            <person name="Suzuki S."/>
            <person name="Yamaguchi H."/>
            <person name="Hirooka S."/>
            <person name="Minakuchi Y."/>
            <person name="Miyagishima S."/>
            <person name="Kawachi M."/>
            <person name="Toyoda A."/>
            <person name="Nozaki H."/>
        </authorList>
    </citation>
    <scope>NUCLEOTIDE SEQUENCE [LARGE SCALE GENOMIC DNA]</scope>
    <source>
        <strain evidence="3 4">NIES-4017</strain>
    </source>
</reference>
<name>A0AAD3DZM3_9CHLO</name>
<feature type="compositionally biased region" description="Polar residues" evidence="1">
    <location>
        <begin position="173"/>
        <end position="192"/>
    </location>
</feature>
<dbReference type="GO" id="GO:0005634">
    <property type="term" value="C:nucleus"/>
    <property type="evidence" value="ECO:0007669"/>
    <property type="project" value="TreeGrafter"/>
</dbReference>
<gene>
    <name evidence="3" type="ORF">Agub_g10616</name>
</gene>
<dbReference type="InterPro" id="IPR041899">
    <property type="entry name" value="MAGE_WH2"/>
</dbReference>
<feature type="region of interest" description="Disordered" evidence="1">
    <location>
        <begin position="1"/>
        <end position="277"/>
    </location>
</feature>
<feature type="compositionally biased region" description="Acidic residues" evidence="1">
    <location>
        <begin position="75"/>
        <end position="103"/>
    </location>
</feature>
<dbReference type="InterPro" id="IPR002190">
    <property type="entry name" value="MHD_dom"/>
</dbReference>
<feature type="domain" description="MAGE" evidence="2">
    <location>
        <begin position="326"/>
        <end position="551"/>
    </location>
</feature>
<protein>
    <recommendedName>
        <fullName evidence="2">MAGE domain-containing protein</fullName>
    </recommendedName>
</protein>
<dbReference type="PANTHER" id="PTHR11736:SF14">
    <property type="entry name" value="NSE3 HOMOLOG, SMC5-SMC6 COMPLEX COMPONENT"/>
    <property type="match status" value="1"/>
</dbReference>
<dbReference type="Pfam" id="PF01454">
    <property type="entry name" value="MAGE"/>
    <property type="match status" value="1"/>
</dbReference>
<dbReference type="PANTHER" id="PTHR11736">
    <property type="entry name" value="MELANOMA-ASSOCIATED ANTIGEN MAGE ANTIGEN"/>
    <property type="match status" value="1"/>
</dbReference>
<dbReference type="AlphaFoldDB" id="A0AAD3DZM3"/>
<proteinExistence type="predicted"/>
<evidence type="ECO:0000313" key="3">
    <source>
        <dbReference type="EMBL" id="GFR48661.1"/>
    </source>
</evidence>
<accession>A0AAD3DZM3</accession>
<evidence type="ECO:0000313" key="4">
    <source>
        <dbReference type="Proteomes" id="UP001054857"/>
    </source>
</evidence>
<evidence type="ECO:0000256" key="1">
    <source>
        <dbReference type="SAM" id="MobiDB-lite"/>
    </source>
</evidence>
<dbReference type="Proteomes" id="UP001054857">
    <property type="component" value="Unassembled WGS sequence"/>
</dbReference>
<dbReference type="InterPro" id="IPR037445">
    <property type="entry name" value="MAGE"/>
</dbReference>
<dbReference type="EMBL" id="BMAR01000025">
    <property type="protein sequence ID" value="GFR48661.1"/>
    <property type="molecule type" value="Genomic_DNA"/>
</dbReference>
<feature type="compositionally biased region" description="Low complexity" evidence="1">
    <location>
        <begin position="144"/>
        <end position="171"/>
    </location>
</feature>
<dbReference type="SMART" id="SM01373">
    <property type="entry name" value="MAGE"/>
    <property type="match status" value="1"/>
</dbReference>